<proteinExistence type="predicted"/>
<evidence type="ECO:0000313" key="3">
    <source>
        <dbReference type="Proteomes" id="UP000789570"/>
    </source>
</evidence>
<evidence type="ECO:0000313" key="2">
    <source>
        <dbReference type="EMBL" id="CAG8694252.1"/>
    </source>
</evidence>
<dbReference type="EMBL" id="CAJVPQ010007213">
    <property type="protein sequence ID" value="CAG8694252.1"/>
    <property type="molecule type" value="Genomic_DNA"/>
</dbReference>
<feature type="compositionally biased region" description="Basic residues" evidence="1">
    <location>
        <begin position="240"/>
        <end position="249"/>
    </location>
</feature>
<sequence length="249" mass="28506">MSRHKKNGKSIIQKYIPNPGSSEERSSISQKIIDDDFDDYNITDKDNNSQSASTLIPKPSNGLSRFANLHLKLNLEKSDNNRHQNSINTKDVKMKSSINNKNNRKNYTTKDHRNSDTESFDIYIKEPKLIVIIVSFKDVPDHMKTPGKQLKEHEDILSLDSDYQDLEPFKSTLISDSEGLTSQEITKSGKSQSLIQTSKKSSVQNGYKARETVPRRSLQNKNNIGPETMNPTEKDPIQPVKKRRYNKRK</sequence>
<feature type="region of interest" description="Disordered" evidence="1">
    <location>
        <begin position="74"/>
        <end position="114"/>
    </location>
</feature>
<organism evidence="2 3">
    <name type="scientific">Funneliformis caledonium</name>
    <dbReference type="NCBI Taxonomy" id="1117310"/>
    <lineage>
        <taxon>Eukaryota</taxon>
        <taxon>Fungi</taxon>
        <taxon>Fungi incertae sedis</taxon>
        <taxon>Mucoromycota</taxon>
        <taxon>Glomeromycotina</taxon>
        <taxon>Glomeromycetes</taxon>
        <taxon>Glomerales</taxon>
        <taxon>Glomeraceae</taxon>
        <taxon>Funneliformis</taxon>
    </lineage>
</organism>
<name>A0A9N9EVP6_9GLOM</name>
<feature type="region of interest" description="Disordered" evidence="1">
    <location>
        <begin position="1"/>
        <end position="60"/>
    </location>
</feature>
<reference evidence="2" key="1">
    <citation type="submission" date="2021-06" db="EMBL/GenBank/DDBJ databases">
        <authorList>
            <person name="Kallberg Y."/>
            <person name="Tangrot J."/>
            <person name="Rosling A."/>
        </authorList>
    </citation>
    <scope>NUCLEOTIDE SEQUENCE</scope>
    <source>
        <strain evidence="2">UK204</strain>
    </source>
</reference>
<accession>A0A9N9EVP6</accession>
<protein>
    <submittedName>
        <fullName evidence="2">3500_t:CDS:1</fullName>
    </submittedName>
</protein>
<feature type="region of interest" description="Disordered" evidence="1">
    <location>
        <begin position="185"/>
        <end position="249"/>
    </location>
</feature>
<gene>
    <name evidence="2" type="ORF">FCALED_LOCUS13129</name>
</gene>
<dbReference type="Proteomes" id="UP000789570">
    <property type="component" value="Unassembled WGS sequence"/>
</dbReference>
<evidence type="ECO:0000256" key="1">
    <source>
        <dbReference type="SAM" id="MobiDB-lite"/>
    </source>
</evidence>
<feature type="compositionally biased region" description="Polar residues" evidence="1">
    <location>
        <begin position="185"/>
        <end position="205"/>
    </location>
</feature>
<keyword evidence="3" id="KW-1185">Reference proteome</keyword>
<comment type="caution">
    <text evidence="2">The sequence shown here is derived from an EMBL/GenBank/DDBJ whole genome shotgun (WGS) entry which is preliminary data.</text>
</comment>
<feature type="compositionally biased region" description="Polar residues" evidence="1">
    <location>
        <begin position="217"/>
        <end position="231"/>
    </location>
</feature>
<dbReference type="AlphaFoldDB" id="A0A9N9EVP6"/>